<evidence type="ECO:0000256" key="7">
    <source>
        <dbReference type="SAM" id="Phobius"/>
    </source>
</evidence>
<dbReference type="SUPFAM" id="SSF57701">
    <property type="entry name" value="Zn2/Cys6 DNA-binding domain"/>
    <property type="match status" value="1"/>
</dbReference>
<name>A0A9P4JYZ5_9PLEO</name>
<dbReference type="PANTHER" id="PTHR36206">
    <property type="entry name" value="ASPERCRYPTIN BIOSYNTHESIS CLUSTER-SPECIFIC TRANSCRIPTION REGULATOR ATNN-RELATED"/>
    <property type="match status" value="1"/>
</dbReference>
<dbReference type="PANTHER" id="PTHR36206:SF16">
    <property type="entry name" value="TRANSCRIPTION FACTOR DOMAIN-CONTAINING PROTEIN-RELATED"/>
    <property type="match status" value="1"/>
</dbReference>
<dbReference type="GO" id="GO:0008270">
    <property type="term" value="F:zinc ion binding"/>
    <property type="evidence" value="ECO:0007669"/>
    <property type="project" value="InterPro"/>
</dbReference>
<evidence type="ECO:0000256" key="6">
    <source>
        <dbReference type="ARBA" id="ARBA00023242"/>
    </source>
</evidence>
<evidence type="ECO:0000313" key="10">
    <source>
        <dbReference type="Proteomes" id="UP000800093"/>
    </source>
</evidence>
<evidence type="ECO:0000256" key="5">
    <source>
        <dbReference type="ARBA" id="ARBA00023163"/>
    </source>
</evidence>
<dbReference type="InterPro" id="IPR052360">
    <property type="entry name" value="Transcr_Regulatory_Proteins"/>
</dbReference>
<keyword evidence="1" id="KW-0479">Metal-binding</keyword>
<dbReference type="GO" id="GO:0000981">
    <property type="term" value="F:DNA-binding transcription factor activity, RNA polymerase II-specific"/>
    <property type="evidence" value="ECO:0007669"/>
    <property type="project" value="InterPro"/>
</dbReference>
<dbReference type="InterPro" id="IPR021858">
    <property type="entry name" value="Fun_TF"/>
</dbReference>
<dbReference type="CDD" id="cd00067">
    <property type="entry name" value="GAL4"/>
    <property type="match status" value="1"/>
</dbReference>
<gene>
    <name evidence="9" type="ORF">CC78DRAFT_476496</name>
</gene>
<feature type="transmembrane region" description="Helical" evidence="7">
    <location>
        <begin position="178"/>
        <end position="196"/>
    </location>
</feature>
<dbReference type="Pfam" id="PF11951">
    <property type="entry name" value="Fungal_trans_2"/>
    <property type="match status" value="1"/>
</dbReference>
<dbReference type="PROSITE" id="PS50048">
    <property type="entry name" value="ZN2_CY6_FUNGAL_2"/>
    <property type="match status" value="1"/>
</dbReference>
<dbReference type="PROSITE" id="PS00463">
    <property type="entry name" value="ZN2_CY6_FUNGAL_1"/>
    <property type="match status" value="1"/>
</dbReference>
<keyword evidence="6" id="KW-0539">Nucleus</keyword>
<keyword evidence="7" id="KW-0472">Membrane</keyword>
<dbReference type="Proteomes" id="UP000800093">
    <property type="component" value="Unassembled WGS sequence"/>
</dbReference>
<dbReference type="InterPro" id="IPR001138">
    <property type="entry name" value="Zn2Cys6_DnaBD"/>
</dbReference>
<evidence type="ECO:0000256" key="1">
    <source>
        <dbReference type="ARBA" id="ARBA00022723"/>
    </source>
</evidence>
<sequence>MEISARRKVKSGCRTCKIRKVKCDEGRPACQRCISTGRPCDGYGIWGGGGNFYGSRERTIIPKKGCVDSKLVTCLPQFAGSDDDMLYFEWIKFRAMKKIPGVFSLAFWHTLVLQASLSEEAVLHAVLALSCVHKTGSMVIRNRKRRADDLGNPERFILSHYNKAIGHLQTHLEAKDKASLLVALIACAVFVCMELLRGHFITSISHLQNGLKMLKESNLLSSNHNRGLADDWIVEIFTRLQFQVAMFNQSHWHSCLFLSPSAPEPPVGAFHSINEAWGHLQRLLYRLCHLTNQARYKTILCNTSHIQDSALLLDRQRIQSELTEWLEAFEVSKAGLQRPDIHEFVCRLLSVYHTMAKIMASASLSLGDESIFDSYTEQFIHILDQSAHMWEARALSCQLPLPAGSDMDMAKSMVDIGWIPPLYYVALKCRFDRVRLQAIRLIESAAHREGLWDSNIAACVSRKVMEIEKSSSKNASNVSEDFPLGSTPSAQELSLPMIPAYQRIRELAVVLPNGPMDEVRLQYRQGYMSEQWKTISVPIRSCRELSTSMIQTK</sequence>
<keyword evidence="7" id="KW-1133">Transmembrane helix</keyword>
<dbReference type="OrthoDB" id="3172332at2759"/>
<evidence type="ECO:0000256" key="2">
    <source>
        <dbReference type="ARBA" id="ARBA00022833"/>
    </source>
</evidence>
<reference evidence="10" key="1">
    <citation type="journal article" date="2020" name="Stud. Mycol.">
        <title>101 Dothideomycetes genomes: A test case for predicting lifestyles and emergence of pathogens.</title>
        <authorList>
            <person name="Haridas S."/>
            <person name="Albert R."/>
            <person name="Binder M."/>
            <person name="Bloem J."/>
            <person name="LaButti K."/>
            <person name="Salamov A."/>
            <person name="Andreopoulos B."/>
            <person name="Baker S."/>
            <person name="Barry K."/>
            <person name="Bills G."/>
            <person name="Bluhm B."/>
            <person name="Cannon C."/>
            <person name="Castanera R."/>
            <person name="Culley D."/>
            <person name="Daum C."/>
            <person name="Ezra D."/>
            <person name="Gonzalez J."/>
            <person name="Henrissat B."/>
            <person name="Kuo A."/>
            <person name="Liang C."/>
            <person name="Lipzen A."/>
            <person name="Lutzoni F."/>
            <person name="Magnuson J."/>
            <person name="Mondo S."/>
            <person name="Nolan M."/>
            <person name="Ohm R."/>
            <person name="Pangilinan J."/>
            <person name="Park H.-J."/>
            <person name="Ramirez L."/>
            <person name="Alfaro M."/>
            <person name="Sun H."/>
            <person name="Tritt A."/>
            <person name="Yoshinaga Y."/>
            <person name="Zwiers L.-H."/>
            <person name="Turgeon B."/>
            <person name="Goodwin S."/>
            <person name="Spatafora J."/>
            <person name="Crous P."/>
            <person name="Grigoriev I."/>
        </authorList>
    </citation>
    <scope>NUCLEOTIDE SEQUENCE [LARGE SCALE GENOMIC DNA]</scope>
    <source>
        <strain evidence="10">CBS 304.66</strain>
    </source>
</reference>
<evidence type="ECO:0000256" key="4">
    <source>
        <dbReference type="ARBA" id="ARBA00023125"/>
    </source>
</evidence>
<dbReference type="Gene3D" id="4.10.240.10">
    <property type="entry name" value="Zn(2)-C6 fungal-type DNA-binding domain"/>
    <property type="match status" value="1"/>
</dbReference>
<dbReference type="EMBL" id="ML986723">
    <property type="protein sequence ID" value="KAF2259051.1"/>
    <property type="molecule type" value="Genomic_DNA"/>
</dbReference>
<comment type="caution">
    <text evidence="9">The sequence shown here is derived from an EMBL/GenBank/DDBJ whole genome shotgun (WGS) entry which is preliminary data.</text>
</comment>
<keyword evidence="10" id="KW-1185">Reference proteome</keyword>
<accession>A0A9P4JYZ5</accession>
<dbReference type="AlphaFoldDB" id="A0A9P4JYZ5"/>
<dbReference type="InterPro" id="IPR036864">
    <property type="entry name" value="Zn2-C6_fun-type_DNA-bd_sf"/>
</dbReference>
<dbReference type="GO" id="GO:0003677">
    <property type="term" value="F:DNA binding"/>
    <property type="evidence" value="ECO:0007669"/>
    <property type="project" value="UniProtKB-KW"/>
</dbReference>
<proteinExistence type="predicted"/>
<dbReference type="Pfam" id="PF00172">
    <property type="entry name" value="Zn_clus"/>
    <property type="match status" value="1"/>
</dbReference>
<evidence type="ECO:0000256" key="3">
    <source>
        <dbReference type="ARBA" id="ARBA00023015"/>
    </source>
</evidence>
<evidence type="ECO:0000313" key="9">
    <source>
        <dbReference type="EMBL" id="KAF2259051.1"/>
    </source>
</evidence>
<evidence type="ECO:0000259" key="8">
    <source>
        <dbReference type="PROSITE" id="PS50048"/>
    </source>
</evidence>
<organism evidence="9 10">
    <name type="scientific">Lojkania enalia</name>
    <dbReference type="NCBI Taxonomy" id="147567"/>
    <lineage>
        <taxon>Eukaryota</taxon>
        <taxon>Fungi</taxon>
        <taxon>Dikarya</taxon>
        <taxon>Ascomycota</taxon>
        <taxon>Pezizomycotina</taxon>
        <taxon>Dothideomycetes</taxon>
        <taxon>Pleosporomycetidae</taxon>
        <taxon>Pleosporales</taxon>
        <taxon>Pleosporales incertae sedis</taxon>
        <taxon>Lojkania</taxon>
    </lineage>
</organism>
<feature type="domain" description="Zn(2)-C6 fungal-type" evidence="8">
    <location>
        <begin position="12"/>
        <end position="40"/>
    </location>
</feature>
<dbReference type="SMART" id="SM00066">
    <property type="entry name" value="GAL4"/>
    <property type="match status" value="1"/>
</dbReference>
<keyword evidence="5" id="KW-0804">Transcription</keyword>
<keyword evidence="3" id="KW-0805">Transcription regulation</keyword>
<keyword evidence="7" id="KW-0812">Transmembrane</keyword>
<keyword evidence="4" id="KW-0238">DNA-binding</keyword>
<protein>
    <recommendedName>
        <fullName evidence="8">Zn(2)-C6 fungal-type domain-containing protein</fullName>
    </recommendedName>
</protein>
<keyword evidence="2" id="KW-0862">Zinc</keyword>